<proteinExistence type="predicted"/>
<comment type="subcellular location">
    <subcellularLocation>
        <location evidence="1">Nucleus</location>
    </subcellularLocation>
</comment>
<dbReference type="CDD" id="cd10017">
    <property type="entry name" value="B3_DNA"/>
    <property type="match status" value="1"/>
</dbReference>
<keyword evidence="8" id="KW-1185">Reference proteome</keyword>
<reference evidence="7" key="1">
    <citation type="submission" date="2023-12" db="EMBL/GenBank/DDBJ databases">
        <title>Genome assembly of Anisodus tanguticus.</title>
        <authorList>
            <person name="Wang Y.-J."/>
        </authorList>
    </citation>
    <scope>NUCLEOTIDE SEQUENCE</scope>
    <source>
        <strain evidence="7">KB-2021</strain>
        <tissue evidence="7">Leaf</tissue>
    </source>
</reference>
<dbReference type="PANTHER" id="PTHR31391">
    <property type="entry name" value="B3 DOMAIN-CONTAINING PROTEIN OS11G0197600-RELATED"/>
    <property type="match status" value="1"/>
</dbReference>
<keyword evidence="4" id="KW-0804">Transcription</keyword>
<dbReference type="Pfam" id="PF02362">
    <property type="entry name" value="B3"/>
    <property type="match status" value="1"/>
</dbReference>
<dbReference type="Proteomes" id="UP001291623">
    <property type="component" value="Unassembled WGS sequence"/>
</dbReference>
<evidence type="ECO:0000256" key="5">
    <source>
        <dbReference type="ARBA" id="ARBA00023242"/>
    </source>
</evidence>
<dbReference type="SUPFAM" id="SSF101936">
    <property type="entry name" value="DNA-binding pseudobarrel domain"/>
    <property type="match status" value="1"/>
</dbReference>
<dbReference type="PANTHER" id="PTHR31391:SF4">
    <property type="entry name" value="B3 DOMAIN-CONTAINING PROTEIN OS03G0184500"/>
    <property type="match status" value="1"/>
</dbReference>
<gene>
    <name evidence="7" type="ORF">RND71_019178</name>
</gene>
<evidence type="ECO:0000256" key="1">
    <source>
        <dbReference type="ARBA" id="ARBA00004123"/>
    </source>
</evidence>
<dbReference type="InterPro" id="IPR044837">
    <property type="entry name" value="REM16-like"/>
</dbReference>
<dbReference type="InterPro" id="IPR015300">
    <property type="entry name" value="DNA-bd_pseudobarrel_sf"/>
</dbReference>
<keyword evidence="5" id="KW-0539">Nucleus</keyword>
<dbReference type="GO" id="GO:0005634">
    <property type="term" value="C:nucleus"/>
    <property type="evidence" value="ECO:0007669"/>
    <property type="project" value="UniProtKB-SubCell"/>
</dbReference>
<dbReference type="AlphaFoldDB" id="A0AAE1RYL5"/>
<keyword evidence="3" id="KW-0238">DNA-binding</keyword>
<dbReference type="SMART" id="SM01019">
    <property type="entry name" value="B3"/>
    <property type="match status" value="1"/>
</dbReference>
<evidence type="ECO:0000256" key="3">
    <source>
        <dbReference type="ARBA" id="ARBA00023125"/>
    </source>
</evidence>
<sequence length="127" mass="14116">MNMLLMFCKGLFNKDYAQSIALPVARKIFGTKRSDVVLQVSSKRSWAVKCILGTANANFTAGWKEFVLDNNLKVGDVCVFERISTSKLLSVLAVGITFDLNFTNPVLYACLKGSYICVEKIYQSLSD</sequence>
<dbReference type="GO" id="GO:0003677">
    <property type="term" value="F:DNA binding"/>
    <property type="evidence" value="ECO:0007669"/>
    <property type="project" value="UniProtKB-KW"/>
</dbReference>
<evidence type="ECO:0000259" key="6">
    <source>
        <dbReference type="PROSITE" id="PS50863"/>
    </source>
</evidence>
<dbReference type="InterPro" id="IPR003340">
    <property type="entry name" value="B3_DNA-bd"/>
</dbReference>
<name>A0AAE1RYL5_9SOLA</name>
<evidence type="ECO:0000256" key="4">
    <source>
        <dbReference type="ARBA" id="ARBA00023163"/>
    </source>
</evidence>
<accession>A0AAE1RYL5</accession>
<evidence type="ECO:0000313" key="7">
    <source>
        <dbReference type="EMBL" id="KAK4360226.1"/>
    </source>
</evidence>
<comment type="caution">
    <text evidence="7">The sequence shown here is derived from an EMBL/GenBank/DDBJ whole genome shotgun (WGS) entry which is preliminary data.</text>
</comment>
<evidence type="ECO:0000256" key="2">
    <source>
        <dbReference type="ARBA" id="ARBA00023015"/>
    </source>
</evidence>
<dbReference type="EMBL" id="JAVYJV010000010">
    <property type="protein sequence ID" value="KAK4360226.1"/>
    <property type="molecule type" value="Genomic_DNA"/>
</dbReference>
<keyword evidence="2" id="KW-0805">Transcription regulation</keyword>
<dbReference type="Gene3D" id="2.40.330.10">
    <property type="entry name" value="DNA-binding pseudobarrel domain"/>
    <property type="match status" value="1"/>
</dbReference>
<organism evidence="7 8">
    <name type="scientific">Anisodus tanguticus</name>
    <dbReference type="NCBI Taxonomy" id="243964"/>
    <lineage>
        <taxon>Eukaryota</taxon>
        <taxon>Viridiplantae</taxon>
        <taxon>Streptophyta</taxon>
        <taxon>Embryophyta</taxon>
        <taxon>Tracheophyta</taxon>
        <taxon>Spermatophyta</taxon>
        <taxon>Magnoliopsida</taxon>
        <taxon>eudicotyledons</taxon>
        <taxon>Gunneridae</taxon>
        <taxon>Pentapetalae</taxon>
        <taxon>asterids</taxon>
        <taxon>lamiids</taxon>
        <taxon>Solanales</taxon>
        <taxon>Solanaceae</taxon>
        <taxon>Solanoideae</taxon>
        <taxon>Hyoscyameae</taxon>
        <taxon>Anisodus</taxon>
    </lineage>
</organism>
<feature type="domain" description="TF-B3" evidence="6">
    <location>
        <begin position="36"/>
        <end position="97"/>
    </location>
</feature>
<protein>
    <recommendedName>
        <fullName evidence="6">TF-B3 domain-containing protein</fullName>
    </recommendedName>
</protein>
<evidence type="ECO:0000313" key="8">
    <source>
        <dbReference type="Proteomes" id="UP001291623"/>
    </source>
</evidence>
<dbReference type="PROSITE" id="PS50863">
    <property type="entry name" value="B3"/>
    <property type="match status" value="1"/>
</dbReference>